<dbReference type="Pfam" id="PF00890">
    <property type="entry name" value="FAD_binding_2"/>
    <property type="match status" value="1"/>
</dbReference>
<evidence type="ECO:0000256" key="9">
    <source>
        <dbReference type="ARBA" id="ARBA00048305"/>
    </source>
</evidence>
<dbReference type="NCBIfam" id="TIGR00551">
    <property type="entry name" value="nadB"/>
    <property type="match status" value="1"/>
</dbReference>
<name>A0A0K1PBI4_9BACT</name>
<evidence type="ECO:0000259" key="15">
    <source>
        <dbReference type="Pfam" id="PF02910"/>
    </source>
</evidence>
<dbReference type="PANTHER" id="PTHR42716:SF2">
    <property type="entry name" value="L-ASPARTATE OXIDASE, CHLOROPLASTIC"/>
    <property type="match status" value="1"/>
</dbReference>
<feature type="coiled-coil region" evidence="13">
    <location>
        <begin position="455"/>
        <end position="482"/>
    </location>
</feature>
<evidence type="ECO:0000256" key="6">
    <source>
        <dbReference type="ARBA" id="ARBA00022642"/>
    </source>
</evidence>
<dbReference type="FunFam" id="1.20.58.100:FF:000002">
    <property type="entry name" value="L-aspartate oxidase"/>
    <property type="match status" value="1"/>
</dbReference>
<feature type="active site" description="Proton acceptor" evidence="11">
    <location>
        <position position="292"/>
    </location>
</feature>
<dbReference type="FunFam" id="3.90.700.10:FF:000002">
    <property type="entry name" value="L-aspartate oxidase"/>
    <property type="match status" value="1"/>
</dbReference>
<evidence type="ECO:0000256" key="13">
    <source>
        <dbReference type="SAM" id="Coils"/>
    </source>
</evidence>
<dbReference type="GO" id="GO:0008734">
    <property type="term" value="F:L-aspartate oxidase activity"/>
    <property type="evidence" value="ECO:0007669"/>
    <property type="project" value="UniProtKB-UniRule"/>
</dbReference>
<dbReference type="InterPro" id="IPR036188">
    <property type="entry name" value="FAD/NAD-bd_sf"/>
</dbReference>
<comment type="subcellular location">
    <subcellularLocation>
        <location evidence="12">Cytoplasm</location>
    </subcellularLocation>
</comment>
<proteinExistence type="inferred from homology"/>
<dbReference type="Gene3D" id="3.90.700.10">
    <property type="entry name" value="Succinate dehydrogenase/fumarate reductase flavoprotein, catalytic domain"/>
    <property type="match status" value="1"/>
</dbReference>
<dbReference type="PANTHER" id="PTHR42716">
    <property type="entry name" value="L-ASPARTATE OXIDASE"/>
    <property type="match status" value="1"/>
</dbReference>
<dbReference type="EMBL" id="CP012332">
    <property type="protein sequence ID" value="AKU90885.1"/>
    <property type="molecule type" value="Genomic_DNA"/>
</dbReference>
<dbReference type="InterPro" id="IPR005288">
    <property type="entry name" value="NadB"/>
</dbReference>
<dbReference type="Gene3D" id="3.50.50.60">
    <property type="entry name" value="FAD/NAD(P)-binding domain"/>
    <property type="match status" value="1"/>
</dbReference>
<dbReference type="InterPro" id="IPR027477">
    <property type="entry name" value="Succ_DH/fumarate_Rdtase_cat_sf"/>
</dbReference>
<comment type="pathway">
    <text evidence="2 12">Cofactor biosynthesis; NAD(+) biosynthesis; iminoaspartate from L-aspartate (oxidase route): step 1/1.</text>
</comment>
<gene>
    <name evidence="16" type="ORF">AKJ08_1272</name>
</gene>
<comment type="cofactor">
    <cofactor evidence="1 12">
        <name>FAD</name>
        <dbReference type="ChEBI" id="CHEBI:57692"/>
    </cofactor>
</comment>
<dbReference type="SUPFAM" id="SSF56425">
    <property type="entry name" value="Succinate dehydrogenase/fumarate reductase flavoprotein, catalytic domain"/>
    <property type="match status" value="1"/>
</dbReference>
<dbReference type="GO" id="GO:0034628">
    <property type="term" value="P:'de novo' NAD+ biosynthetic process from L-aspartate"/>
    <property type="evidence" value="ECO:0007669"/>
    <property type="project" value="TreeGrafter"/>
</dbReference>
<evidence type="ECO:0000256" key="5">
    <source>
        <dbReference type="ARBA" id="ARBA00022630"/>
    </source>
</evidence>
<evidence type="ECO:0000259" key="14">
    <source>
        <dbReference type="Pfam" id="PF00890"/>
    </source>
</evidence>
<keyword evidence="17" id="KW-1185">Reference proteome</keyword>
<comment type="similarity">
    <text evidence="3 12">Belongs to the FAD-dependent oxidoreductase 2 family. NadB subfamily.</text>
</comment>
<keyword evidence="6 12" id="KW-0662">Pyridine nucleotide biosynthesis</keyword>
<dbReference type="SUPFAM" id="SSF46977">
    <property type="entry name" value="Succinate dehydrogenase/fumarate reductase flavoprotein C-terminal domain"/>
    <property type="match status" value="1"/>
</dbReference>
<dbReference type="Pfam" id="PF02910">
    <property type="entry name" value="Succ_DH_flav_C"/>
    <property type="match status" value="1"/>
</dbReference>
<dbReference type="GO" id="GO:0005737">
    <property type="term" value="C:cytoplasm"/>
    <property type="evidence" value="ECO:0007669"/>
    <property type="project" value="UniProtKB-SubCell"/>
</dbReference>
<dbReference type="PRINTS" id="PR00368">
    <property type="entry name" value="FADPNR"/>
</dbReference>
<dbReference type="PATRIC" id="fig|1391653.3.peg.1336"/>
<evidence type="ECO:0000256" key="7">
    <source>
        <dbReference type="ARBA" id="ARBA00022827"/>
    </source>
</evidence>
<dbReference type="STRING" id="1391653.AKJ08_1272"/>
<evidence type="ECO:0000256" key="4">
    <source>
        <dbReference type="ARBA" id="ARBA00012173"/>
    </source>
</evidence>
<comment type="function">
    <text evidence="12">Catalyzes the oxidation of L-aspartate to iminoaspartate.</text>
</comment>
<evidence type="ECO:0000256" key="1">
    <source>
        <dbReference type="ARBA" id="ARBA00001974"/>
    </source>
</evidence>
<feature type="domain" description="FAD-dependent oxidoreductase 2 FAD-binding" evidence="14">
    <location>
        <begin position="16"/>
        <end position="394"/>
    </location>
</feature>
<evidence type="ECO:0000256" key="11">
    <source>
        <dbReference type="PIRSR" id="PIRSR000171-1"/>
    </source>
</evidence>
<evidence type="ECO:0000256" key="2">
    <source>
        <dbReference type="ARBA" id="ARBA00004950"/>
    </source>
</evidence>
<sequence>MTPGAIRKLEMAERFDTLVIGGGVAGLTFALRAARWGSVAVLTKRNRDESNTKWAQGGIAAVLDPEDSFEAHVEDTLEAGAGICHRDAVEMCVHDAPDRIRELVDLGVAFSKKAMGDLDLTREGGHGARRVVHAKDLTGREVERGLLEACEADPNIQFFDHHTAIDLILSARAGQPGPNRALGAWVLEERTGRARTFLAKVTVLATGGAGKVYLYTTNPDVATGDGLAMAWRAGAVVANMEFYQFHPTCLFHPEAKSFLISEALRGEGGILRRKDGTSFMEGYHRLASLAPRDVTARAIDAELKRTGDECVYLDMTHLPRSFLMERFPNIYATCKEYGIDIAAEGIPVVPAAHYQCGGIHVDLGARTSIPNLLAIGEVSCTGLHGANRLASNSLLEGLVFGARAADTARELARDAREAPQVADWDEGSAAQPDEAVVVSHNWDEIRRLMWNYVGIVRTTKRLERAKARLDLLREEIRHYYWQYKLNRDFIELRNIADVAHMIVRCALERKESRGLHYISDFPELNDAQWQRDTVISRNG</sequence>
<dbReference type="NCBIfam" id="NF006567">
    <property type="entry name" value="PRK09077.1"/>
    <property type="match status" value="1"/>
</dbReference>
<dbReference type="InterPro" id="IPR015939">
    <property type="entry name" value="Fum_Rdtase/Succ_DH_flav-like_C"/>
</dbReference>
<evidence type="ECO:0000313" key="17">
    <source>
        <dbReference type="Proteomes" id="UP000055590"/>
    </source>
</evidence>
<keyword evidence="8 12" id="KW-0560">Oxidoreductase</keyword>
<feature type="domain" description="Fumarate reductase/succinate dehydrogenase flavoprotein-like C-terminal" evidence="15">
    <location>
        <begin position="443"/>
        <end position="536"/>
    </location>
</feature>
<dbReference type="Proteomes" id="UP000055590">
    <property type="component" value="Chromosome"/>
</dbReference>
<dbReference type="InterPro" id="IPR003953">
    <property type="entry name" value="FAD-dep_OxRdtase_2_FAD-bd"/>
</dbReference>
<evidence type="ECO:0000256" key="10">
    <source>
        <dbReference type="NCBIfam" id="TIGR00551"/>
    </source>
</evidence>
<dbReference type="Gene3D" id="1.20.58.100">
    <property type="entry name" value="Fumarate reductase/succinate dehydrogenase flavoprotein-like, C-terminal domain"/>
    <property type="match status" value="1"/>
</dbReference>
<evidence type="ECO:0000256" key="3">
    <source>
        <dbReference type="ARBA" id="ARBA00008562"/>
    </source>
</evidence>
<reference evidence="16 17" key="1">
    <citation type="submission" date="2015-08" db="EMBL/GenBank/DDBJ databases">
        <authorList>
            <person name="Babu N.S."/>
            <person name="Beckwith C.J."/>
            <person name="Beseler K.G."/>
            <person name="Brison A."/>
            <person name="Carone J.V."/>
            <person name="Caskin T.P."/>
            <person name="Diamond M."/>
            <person name="Durham M.E."/>
            <person name="Foxe J.M."/>
            <person name="Go M."/>
            <person name="Henderson B.A."/>
            <person name="Jones I.B."/>
            <person name="McGettigan J.A."/>
            <person name="Micheletti S.J."/>
            <person name="Nasrallah M.E."/>
            <person name="Ortiz D."/>
            <person name="Piller C.R."/>
            <person name="Privatt S.R."/>
            <person name="Schneider S.L."/>
            <person name="Sharp S."/>
            <person name="Smith T.C."/>
            <person name="Stanton J.D."/>
            <person name="Ullery H.E."/>
            <person name="Wilson R.J."/>
            <person name="Serrano M.G."/>
            <person name="Buck G."/>
            <person name="Lee V."/>
            <person name="Wang Y."/>
            <person name="Carvalho R."/>
            <person name="Voegtly L."/>
            <person name="Shi R."/>
            <person name="Duckworth R."/>
            <person name="Johnson A."/>
            <person name="Loviza R."/>
            <person name="Walstead R."/>
            <person name="Shah Z."/>
            <person name="Kiflezghi M."/>
            <person name="Wade K."/>
            <person name="Ball S.L."/>
            <person name="Bradley K.W."/>
            <person name="Asai D.J."/>
            <person name="Bowman C.A."/>
            <person name="Russell D.A."/>
            <person name="Pope W.H."/>
            <person name="Jacobs-Sera D."/>
            <person name="Hendrix R.W."/>
            <person name="Hatfull G.F."/>
        </authorList>
    </citation>
    <scope>NUCLEOTIDE SEQUENCE [LARGE SCALE GENOMIC DNA]</scope>
    <source>
        <strain evidence="16 17">DSM 27710</strain>
    </source>
</reference>
<dbReference type="AlphaFoldDB" id="A0A0K1PBI4"/>
<keyword evidence="7 12" id="KW-0274">FAD</keyword>
<evidence type="ECO:0000256" key="8">
    <source>
        <dbReference type="ARBA" id="ARBA00023002"/>
    </source>
</evidence>
<accession>A0A0K1PBI4</accession>
<dbReference type="PIRSF" id="PIRSF000171">
    <property type="entry name" value="SDHA_APRA_LASPO"/>
    <property type="match status" value="1"/>
</dbReference>
<dbReference type="InterPro" id="IPR037099">
    <property type="entry name" value="Fum_R/Succ_DH_flav-like_C_sf"/>
</dbReference>
<protein>
    <recommendedName>
        <fullName evidence="4 10">L-aspartate oxidase</fullName>
        <ecNumber evidence="4 10">1.4.3.16</ecNumber>
    </recommendedName>
</protein>
<dbReference type="KEGG" id="vin:AKJ08_1272"/>
<dbReference type="PRINTS" id="PR00411">
    <property type="entry name" value="PNDRDTASEI"/>
</dbReference>
<dbReference type="EC" id="1.4.3.16" evidence="4 10"/>
<comment type="catalytic activity">
    <reaction evidence="9">
        <text>L-aspartate + O2 = iminosuccinate + H2O2</text>
        <dbReference type="Rhea" id="RHEA:25876"/>
        <dbReference type="ChEBI" id="CHEBI:15379"/>
        <dbReference type="ChEBI" id="CHEBI:16240"/>
        <dbReference type="ChEBI" id="CHEBI:29991"/>
        <dbReference type="ChEBI" id="CHEBI:77875"/>
        <dbReference type="EC" id="1.4.3.16"/>
    </reaction>
    <physiologicalReaction direction="left-to-right" evidence="9">
        <dbReference type="Rhea" id="RHEA:25877"/>
    </physiologicalReaction>
</comment>
<keyword evidence="13" id="KW-0175">Coiled coil</keyword>
<evidence type="ECO:0000313" key="16">
    <source>
        <dbReference type="EMBL" id="AKU90885.1"/>
    </source>
</evidence>
<keyword evidence="5 12" id="KW-0285">Flavoprotein</keyword>
<evidence type="ECO:0000256" key="12">
    <source>
        <dbReference type="RuleBase" id="RU362049"/>
    </source>
</evidence>
<dbReference type="UniPathway" id="UPA00253">
    <property type="reaction ID" value="UER00326"/>
</dbReference>
<dbReference type="SUPFAM" id="SSF51905">
    <property type="entry name" value="FAD/NAD(P)-binding domain"/>
    <property type="match status" value="1"/>
</dbReference>
<organism evidence="16 17">
    <name type="scientific">Vulgatibacter incomptus</name>
    <dbReference type="NCBI Taxonomy" id="1391653"/>
    <lineage>
        <taxon>Bacteria</taxon>
        <taxon>Pseudomonadati</taxon>
        <taxon>Myxococcota</taxon>
        <taxon>Myxococcia</taxon>
        <taxon>Myxococcales</taxon>
        <taxon>Cystobacterineae</taxon>
        <taxon>Vulgatibacteraceae</taxon>
        <taxon>Vulgatibacter</taxon>
    </lineage>
</organism>